<dbReference type="PaxDb" id="3880-AES83662"/>
<keyword evidence="3" id="KW-1185">Reference proteome</keyword>
<gene>
    <name evidence="1" type="ordered locus">MTR_1g037140</name>
</gene>
<dbReference type="AlphaFoldDB" id="G7ZWS4"/>
<sequence>MEEGGKLIFDLEKLSKNLHVRAVPKYIFAVKLFELLLFWRIPLDCNPLPKYEKETVLDYVIPKAPNLSNMSKHSYAIENLMFLIQYGKERTENEFKKLSMSSEFSKFHIAWSYLNYVRSDKIL</sequence>
<accession>G7ZWS4</accession>
<dbReference type="Proteomes" id="UP000002051">
    <property type="component" value="Unassembled WGS sequence"/>
</dbReference>
<protein>
    <submittedName>
        <fullName evidence="1 2">Uncharacterized protein</fullName>
    </submittedName>
</protein>
<reference evidence="2" key="3">
    <citation type="submission" date="2015-04" db="UniProtKB">
        <authorList>
            <consortium name="EnsemblPlants"/>
        </authorList>
    </citation>
    <scope>IDENTIFICATION</scope>
    <source>
        <strain evidence="2">cv. Jemalong A17</strain>
    </source>
</reference>
<dbReference type="HOGENOM" id="CLU_2018583_0_0_1"/>
<dbReference type="EMBL" id="CM001217">
    <property type="protein sequence ID" value="KEH40897.1"/>
    <property type="molecule type" value="Genomic_DNA"/>
</dbReference>
<dbReference type="InterPro" id="IPR029063">
    <property type="entry name" value="SAM-dependent_MTases_sf"/>
</dbReference>
<reference evidence="1 3" key="2">
    <citation type="journal article" date="2014" name="BMC Genomics">
        <title>An improved genome release (version Mt4.0) for the model legume Medicago truncatula.</title>
        <authorList>
            <person name="Tang H."/>
            <person name="Krishnakumar V."/>
            <person name="Bidwell S."/>
            <person name="Rosen B."/>
            <person name="Chan A."/>
            <person name="Zhou S."/>
            <person name="Gentzbittel L."/>
            <person name="Childs K.L."/>
            <person name="Yandell M."/>
            <person name="Gundlach H."/>
            <person name="Mayer K.F."/>
            <person name="Schwartz D.C."/>
            <person name="Town C.D."/>
        </authorList>
    </citation>
    <scope>GENOME REANNOTATION</scope>
    <source>
        <strain evidence="1">A17</strain>
        <strain evidence="2 3">cv. Jemalong A17</strain>
    </source>
</reference>
<evidence type="ECO:0000313" key="3">
    <source>
        <dbReference type="Proteomes" id="UP000002051"/>
    </source>
</evidence>
<evidence type="ECO:0000313" key="1">
    <source>
        <dbReference type="EMBL" id="KEH40897.1"/>
    </source>
</evidence>
<evidence type="ECO:0000313" key="2">
    <source>
        <dbReference type="EnsemblPlants" id="KEH40897"/>
    </source>
</evidence>
<organism evidence="2">
    <name type="scientific">Medicago truncatula</name>
    <name type="common">Barrel medic</name>
    <name type="synonym">Medicago tribuloides</name>
    <dbReference type="NCBI Taxonomy" id="3880"/>
    <lineage>
        <taxon>Eukaryota</taxon>
        <taxon>Viridiplantae</taxon>
        <taxon>Streptophyta</taxon>
        <taxon>Embryophyta</taxon>
        <taxon>Tracheophyta</taxon>
        <taxon>Spermatophyta</taxon>
        <taxon>Magnoliopsida</taxon>
        <taxon>eudicotyledons</taxon>
        <taxon>Gunneridae</taxon>
        <taxon>Pentapetalae</taxon>
        <taxon>rosids</taxon>
        <taxon>fabids</taxon>
        <taxon>Fabales</taxon>
        <taxon>Fabaceae</taxon>
        <taxon>Papilionoideae</taxon>
        <taxon>50 kb inversion clade</taxon>
        <taxon>NPAAA clade</taxon>
        <taxon>Hologalegina</taxon>
        <taxon>IRL clade</taxon>
        <taxon>Trifolieae</taxon>
        <taxon>Medicago</taxon>
    </lineage>
</organism>
<dbReference type="EnsemblPlants" id="KEH40897">
    <property type="protein sequence ID" value="KEH40897"/>
    <property type="gene ID" value="MTR_1g037140"/>
</dbReference>
<proteinExistence type="predicted"/>
<name>G7ZWS4_MEDTR</name>
<dbReference type="Gene3D" id="3.40.50.150">
    <property type="entry name" value="Vaccinia Virus protein VP39"/>
    <property type="match status" value="1"/>
</dbReference>
<reference evidence="1 3" key="1">
    <citation type="journal article" date="2011" name="Nature">
        <title>The Medicago genome provides insight into the evolution of rhizobial symbioses.</title>
        <authorList>
            <person name="Young N.D."/>
            <person name="Debelle F."/>
            <person name="Oldroyd G.E."/>
            <person name="Geurts R."/>
            <person name="Cannon S.B."/>
            <person name="Udvardi M.K."/>
            <person name="Benedito V.A."/>
            <person name="Mayer K.F."/>
            <person name="Gouzy J."/>
            <person name="Schoof H."/>
            <person name="Van de Peer Y."/>
            <person name="Proost S."/>
            <person name="Cook D.R."/>
            <person name="Meyers B.C."/>
            <person name="Spannagl M."/>
            <person name="Cheung F."/>
            <person name="De Mita S."/>
            <person name="Krishnakumar V."/>
            <person name="Gundlach H."/>
            <person name="Zhou S."/>
            <person name="Mudge J."/>
            <person name="Bharti A.K."/>
            <person name="Murray J.D."/>
            <person name="Naoumkina M.A."/>
            <person name="Rosen B."/>
            <person name="Silverstein K.A."/>
            <person name="Tang H."/>
            <person name="Rombauts S."/>
            <person name="Zhao P.X."/>
            <person name="Zhou P."/>
            <person name="Barbe V."/>
            <person name="Bardou P."/>
            <person name="Bechner M."/>
            <person name="Bellec A."/>
            <person name="Berger A."/>
            <person name="Berges H."/>
            <person name="Bidwell S."/>
            <person name="Bisseling T."/>
            <person name="Choisne N."/>
            <person name="Couloux A."/>
            <person name="Denny R."/>
            <person name="Deshpande S."/>
            <person name="Dai X."/>
            <person name="Doyle J.J."/>
            <person name="Dudez A.M."/>
            <person name="Farmer A.D."/>
            <person name="Fouteau S."/>
            <person name="Franken C."/>
            <person name="Gibelin C."/>
            <person name="Gish J."/>
            <person name="Goldstein S."/>
            <person name="Gonzalez A.J."/>
            <person name="Green P.J."/>
            <person name="Hallab A."/>
            <person name="Hartog M."/>
            <person name="Hua A."/>
            <person name="Humphray S.J."/>
            <person name="Jeong D.H."/>
            <person name="Jing Y."/>
            <person name="Jocker A."/>
            <person name="Kenton S.M."/>
            <person name="Kim D.J."/>
            <person name="Klee K."/>
            <person name="Lai H."/>
            <person name="Lang C."/>
            <person name="Lin S."/>
            <person name="Macmil S.L."/>
            <person name="Magdelenat G."/>
            <person name="Matthews L."/>
            <person name="McCorrison J."/>
            <person name="Monaghan E.L."/>
            <person name="Mun J.H."/>
            <person name="Najar F.Z."/>
            <person name="Nicholson C."/>
            <person name="Noirot C."/>
            <person name="O'Bleness M."/>
            <person name="Paule C.R."/>
            <person name="Poulain J."/>
            <person name="Prion F."/>
            <person name="Qin B."/>
            <person name="Qu C."/>
            <person name="Retzel E.F."/>
            <person name="Riddle C."/>
            <person name="Sallet E."/>
            <person name="Samain S."/>
            <person name="Samson N."/>
            <person name="Sanders I."/>
            <person name="Saurat O."/>
            <person name="Scarpelli C."/>
            <person name="Schiex T."/>
            <person name="Segurens B."/>
            <person name="Severin A.J."/>
            <person name="Sherrier D.J."/>
            <person name="Shi R."/>
            <person name="Sims S."/>
            <person name="Singer S.R."/>
            <person name="Sinharoy S."/>
            <person name="Sterck L."/>
            <person name="Viollet A."/>
            <person name="Wang B.B."/>
            <person name="Wang K."/>
            <person name="Wang M."/>
            <person name="Wang X."/>
            <person name="Warfsmann J."/>
            <person name="Weissenbach J."/>
            <person name="White D.D."/>
            <person name="White J.D."/>
            <person name="Wiley G.B."/>
            <person name="Wincker P."/>
            <person name="Xing Y."/>
            <person name="Yang L."/>
            <person name="Yao Z."/>
            <person name="Ying F."/>
            <person name="Zhai J."/>
            <person name="Zhou L."/>
            <person name="Zuber A."/>
            <person name="Denarie J."/>
            <person name="Dixon R.A."/>
            <person name="May G.D."/>
            <person name="Schwartz D.C."/>
            <person name="Rogers J."/>
            <person name="Quetier F."/>
            <person name="Town C.D."/>
            <person name="Roe B.A."/>
        </authorList>
    </citation>
    <scope>NUCLEOTIDE SEQUENCE [LARGE SCALE GENOMIC DNA]</scope>
    <source>
        <strain evidence="1">A17</strain>
        <strain evidence="2 3">cv. Jemalong A17</strain>
    </source>
</reference>